<organism evidence="4 5">
    <name type="scientific">Candidatus Pullibacteroides excrementavium</name>
    <dbReference type="NCBI Taxonomy" id="2840905"/>
    <lineage>
        <taxon>Bacteria</taxon>
        <taxon>Pseudomonadati</taxon>
        <taxon>Bacteroidota</taxon>
        <taxon>Bacteroidia</taxon>
        <taxon>Bacteroidales</taxon>
        <taxon>Candidatus Pullibacteroides</taxon>
    </lineage>
</organism>
<evidence type="ECO:0000313" key="4">
    <source>
        <dbReference type="EMBL" id="MBO8433222.1"/>
    </source>
</evidence>
<feature type="region of interest" description="Disordered" evidence="1">
    <location>
        <begin position="441"/>
        <end position="463"/>
    </location>
</feature>
<reference evidence="4" key="1">
    <citation type="submission" date="2020-10" db="EMBL/GenBank/DDBJ databases">
        <authorList>
            <person name="Gilroy R."/>
        </authorList>
    </citation>
    <scope>NUCLEOTIDE SEQUENCE</scope>
    <source>
        <strain evidence="4">2889</strain>
    </source>
</reference>
<dbReference type="AlphaFoldDB" id="A0A9D9H2W7"/>
<dbReference type="SUPFAM" id="SSF56925">
    <property type="entry name" value="OMPA-like"/>
    <property type="match status" value="1"/>
</dbReference>
<dbReference type="Gene3D" id="1.20.144.10">
    <property type="entry name" value="Phosphatidic acid phosphatase type 2/haloperoxidase"/>
    <property type="match status" value="1"/>
</dbReference>
<feature type="domain" description="Phosphatidic acid phosphatase type 2/haloperoxidase" evidence="3">
    <location>
        <begin position="139"/>
        <end position="237"/>
    </location>
</feature>
<dbReference type="InterPro" id="IPR036938">
    <property type="entry name" value="PAP2/HPO_sf"/>
</dbReference>
<evidence type="ECO:0000256" key="2">
    <source>
        <dbReference type="SAM" id="SignalP"/>
    </source>
</evidence>
<name>A0A9D9H2W7_9BACT</name>
<accession>A0A9D9H2W7</accession>
<comment type="caution">
    <text evidence="4">The sequence shown here is derived from an EMBL/GenBank/DDBJ whole genome shotgun (WGS) entry which is preliminary data.</text>
</comment>
<dbReference type="Pfam" id="PF01569">
    <property type="entry name" value="PAP2"/>
    <property type="match status" value="1"/>
</dbReference>
<dbReference type="Proteomes" id="UP000823612">
    <property type="component" value="Unassembled WGS sequence"/>
</dbReference>
<gene>
    <name evidence="4" type="ORF">IAB08_08050</name>
</gene>
<evidence type="ECO:0000256" key="1">
    <source>
        <dbReference type="SAM" id="MobiDB-lite"/>
    </source>
</evidence>
<evidence type="ECO:0000259" key="3">
    <source>
        <dbReference type="SMART" id="SM00014"/>
    </source>
</evidence>
<protein>
    <submittedName>
        <fullName evidence="4">Phosphatase PAP2 family protein</fullName>
    </submittedName>
</protein>
<feature type="signal peptide" evidence="2">
    <location>
        <begin position="1"/>
        <end position="24"/>
    </location>
</feature>
<dbReference type="InterPro" id="IPR011250">
    <property type="entry name" value="OMP/PagP_B-barrel"/>
</dbReference>
<dbReference type="CDD" id="cd03394">
    <property type="entry name" value="PAP2_like_5"/>
    <property type="match status" value="1"/>
</dbReference>
<keyword evidence="2" id="KW-0732">Signal</keyword>
<dbReference type="InterPro" id="IPR000326">
    <property type="entry name" value="PAP2/HPO"/>
</dbReference>
<dbReference type="SUPFAM" id="SSF48317">
    <property type="entry name" value="Acid phosphatase/Vanadium-dependent haloperoxidase"/>
    <property type="match status" value="1"/>
</dbReference>
<sequence>MYKKKWIFLLFICLQVFVSGPIQAGNGYHSRALPFQIWQGDTAFRGNGKGVSDRAAALSFGVNVPDALGMAFTGVPLVVTGLAAKSVDDRFRSLRNDFMPEFRCQVDDYLQYLPAAVMVGMKACGVESRSSWSRMLVSDAFSAALMGGIVFAVKSTMQVERPDGSNRHSFPSGHTATAFMTATMLNKEYGYKSPWVGIGAYSVATATGLMRIANNKHWLSDVLAGAGIGIITTEIGYLLADLIFKEKGINHAHEINYFSKEPFSAKPFRPSFLGVYLGLASMPGRYRLPDGRALKFLPGSSAGIEGAYFFNPYIGFGGSFGLSSLPVEGIALKKDNLSLLSVYSGVHFSYPVMDRLLLGGNISMGYLHSDALRGEEGFLTKRKGFAFSPALSLTFRAKEHLGVKLFARYELLPDIMPEGDPDTFHQLTFGAAASILFPASKNPKKQKVSAKRRDIQHQSAIPE</sequence>
<dbReference type="EMBL" id="JADIMZ010000119">
    <property type="protein sequence ID" value="MBO8433222.1"/>
    <property type="molecule type" value="Genomic_DNA"/>
</dbReference>
<dbReference type="SMART" id="SM00014">
    <property type="entry name" value="acidPPc"/>
    <property type="match status" value="1"/>
</dbReference>
<reference evidence="4" key="2">
    <citation type="journal article" date="2021" name="PeerJ">
        <title>Extensive microbial diversity within the chicken gut microbiome revealed by metagenomics and culture.</title>
        <authorList>
            <person name="Gilroy R."/>
            <person name="Ravi A."/>
            <person name="Getino M."/>
            <person name="Pursley I."/>
            <person name="Horton D.L."/>
            <person name="Alikhan N.F."/>
            <person name="Baker D."/>
            <person name="Gharbi K."/>
            <person name="Hall N."/>
            <person name="Watson M."/>
            <person name="Adriaenssens E.M."/>
            <person name="Foster-Nyarko E."/>
            <person name="Jarju S."/>
            <person name="Secka A."/>
            <person name="Antonio M."/>
            <person name="Oren A."/>
            <person name="Chaudhuri R.R."/>
            <person name="La Ragione R."/>
            <person name="Hildebrand F."/>
            <person name="Pallen M.J."/>
        </authorList>
    </citation>
    <scope>NUCLEOTIDE SEQUENCE</scope>
    <source>
        <strain evidence="4">2889</strain>
    </source>
</reference>
<evidence type="ECO:0000313" key="5">
    <source>
        <dbReference type="Proteomes" id="UP000823612"/>
    </source>
</evidence>
<proteinExistence type="predicted"/>
<feature type="chain" id="PRO_5039118717" evidence="2">
    <location>
        <begin position="25"/>
        <end position="463"/>
    </location>
</feature>